<feature type="region of interest" description="Disordered" evidence="1">
    <location>
        <begin position="132"/>
        <end position="160"/>
    </location>
</feature>
<organism evidence="2 3">
    <name type="scientific">Dichomitus squalens</name>
    <dbReference type="NCBI Taxonomy" id="114155"/>
    <lineage>
        <taxon>Eukaryota</taxon>
        <taxon>Fungi</taxon>
        <taxon>Dikarya</taxon>
        <taxon>Basidiomycota</taxon>
        <taxon>Agaricomycotina</taxon>
        <taxon>Agaricomycetes</taxon>
        <taxon>Polyporales</taxon>
        <taxon>Polyporaceae</taxon>
        <taxon>Dichomitus</taxon>
    </lineage>
</organism>
<name>A0A4Q9Q806_9APHY</name>
<dbReference type="Proteomes" id="UP000292082">
    <property type="component" value="Unassembled WGS sequence"/>
</dbReference>
<dbReference type="EMBL" id="ML145088">
    <property type="protein sequence ID" value="TBU63677.1"/>
    <property type="molecule type" value="Genomic_DNA"/>
</dbReference>
<accession>A0A4Q9Q806</accession>
<reference evidence="2 3" key="1">
    <citation type="submission" date="2019-01" db="EMBL/GenBank/DDBJ databases">
        <title>Draft genome sequences of three monokaryotic isolates of the white-rot basidiomycete fungus Dichomitus squalens.</title>
        <authorList>
            <consortium name="DOE Joint Genome Institute"/>
            <person name="Lopez S.C."/>
            <person name="Andreopoulos B."/>
            <person name="Pangilinan J."/>
            <person name="Lipzen A."/>
            <person name="Riley R."/>
            <person name="Ahrendt S."/>
            <person name="Ng V."/>
            <person name="Barry K."/>
            <person name="Daum C."/>
            <person name="Grigoriev I.V."/>
            <person name="Hilden K.S."/>
            <person name="Makela M.R."/>
            <person name="de Vries R.P."/>
        </authorList>
    </citation>
    <scope>NUCLEOTIDE SEQUENCE [LARGE SCALE GENOMIC DNA]</scope>
    <source>
        <strain evidence="2 3">CBS 464.89</strain>
    </source>
</reference>
<keyword evidence="3" id="KW-1185">Reference proteome</keyword>
<proteinExistence type="predicted"/>
<dbReference type="AlphaFoldDB" id="A0A4Q9Q806"/>
<protein>
    <submittedName>
        <fullName evidence="2">Uncharacterized protein</fullName>
    </submittedName>
</protein>
<evidence type="ECO:0000256" key="1">
    <source>
        <dbReference type="SAM" id="MobiDB-lite"/>
    </source>
</evidence>
<evidence type="ECO:0000313" key="2">
    <source>
        <dbReference type="EMBL" id="TBU63677.1"/>
    </source>
</evidence>
<sequence length="160" mass="17261">MTVSLQWAPTAAVLKKAGVCIAARRDEDYGPERSHGRETVDTASKLGIKAQEDSEEMYGLGPPFDRATCLIRFQYAECANKFEDLICRAACAQTPQIQVGFRLGAQANRLCPGPDPQPQRPTPDATCVILEAGPRNLGDVTPTASFKGETSIRPPPSDTV</sequence>
<gene>
    <name evidence="2" type="ORF">BD310DRAFT_915695</name>
</gene>
<evidence type="ECO:0000313" key="3">
    <source>
        <dbReference type="Proteomes" id="UP000292082"/>
    </source>
</evidence>